<dbReference type="PANTHER" id="PTHR10353">
    <property type="entry name" value="GLYCOSYL HYDROLASE"/>
    <property type="match status" value="1"/>
</dbReference>
<organism evidence="12 13">
    <name type="scientific">Paraflavisolibacter caeni</name>
    <dbReference type="NCBI Taxonomy" id="2982496"/>
    <lineage>
        <taxon>Bacteria</taxon>
        <taxon>Pseudomonadati</taxon>
        <taxon>Bacteroidota</taxon>
        <taxon>Chitinophagia</taxon>
        <taxon>Chitinophagales</taxon>
        <taxon>Chitinophagaceae</taxon>
        <taxon>Paraflavisolibacter</taxon>
    </lineage>
</organism>
<feature type="binding site" evidence="9">
    <location>
        <position position="402"/>
    </location>
    <ligand>
        <name>substrate</name>
    </ligand>
</feature>
<feature type="binding site" evidence="9">
    <location>
        <position position="167"/>
    </location>
    <ligand>
        <name>substrate</name>
    </ligand>
</feature>
<dbReference type="InterPro" id="IPR017736">
    <property type="entry name" value="Glyco_hydro_1_beta-glucosidase"/>
</dbReference>
<dbReference type="InterPro" id="IPR018120">
    <property type="entry name" value="Glyco_hydro_1_AS"/>
</dbReference>
<dbReference type="FunFam" id="3.20.20.80:FF:000004">
    <property type="entry name" value="Beta-glucosidase 6-phospho-beta-glucosidase"/>
    <property type="match status" value="1"/>
</dbReference>
<evidence type="ECO:0000256" key="2">
    <source>
        <dbReference type="ARBA" id="ARBA00012744"/>
    </source>
</evidence>
<dbReference type="InterPro" id="IPR001360">
    <property type="entry name" value="Glyco_hydro_1"/>
</dbReference>
<reference evidence="12" key="2">
    <citation type="submission" date="2023-04" db="EMBL/GenBank/DDBJ databases">
        <title>Paracnuella aquatica gen. nov., sp. nov., a member of the family Chitinophagaceae isolated from a hot spring.</title>
        <authorList>
            <person name="Wang C."/>
        </authorList>
    </citation>
    <scope>NUCLEOTIDE SEQUENCE</scope>
    <source>
        <strain evidence="12">LB-8</strain>
    </source>
</reference>
<dbReference type="EMBL" id="JAOTIF010000002">
    <property type="protein sequence ID" value="MCU7548316.1"/>
    <property type="molecule type" value="Genomic_DNA"/>
</dbReference>
<keyword evidence="3 11" id="KW-0378">Hydrolase</keyword>
<sequence>MEIHSSHFGNNFDWGVSSSACQTEGAATTDGKGLSIWDTFCMKPGNIFNNQNGNTACNFYDRYIYDLILMNFLGIRNFRFSISWPRIIPDGIGAKNEKGIDFYNRLIDFCLEMDIKPWITLYHWDLPQALESKGGWTNREILNWFTDYVETCIQHFGDRVNNWMVLNEPLVFTGAGYFLGIHAPGRKGMNNFLAAAHHAVLCQSLGGRIIKSINSRFKVGTTFSASLIEPVEHTKSHVEAATRVDAIINRMFIEPLMGLGYPVHDFKLLQQMEKFIEPGDESIMPFAMDFIGTQNYTREIVKYSPVFPHLHARLIKASQRNVPATTMNWEIYPESIYHILKKVAAYEGVSNIIVTENGAAFNDVLINNQVQDYQRIQYMQDYIAQVLRAKNEGVPVNGYFYWTFTDNFEWAEGYSKRFGLVYTDFSSQRRIVKSSGYWFQQFLDLQKSAVYFPKKAS</sequence>
<comment type="catalytic activity">
    <reaction evidence="11">
        <text>Hydrolysis of terminal, non-reducing beta-D-glucosyl residues with release of beta-D-glucose.</text>
        <dbReference type="EC" id="3.2.1.21"/>
    </reaction>
</comment>
<dbReference type="GO" id="GO:0008422">
    <property type="term" value="F:beta-glucosidase activity"/>
    <property type="evidence" value="ECO:0007669"/>
    <property type="project" value="UniProtKB-EC"/>
</dbReference>
<dbReference type="Proteomes" id="UP001155483">
    <property type="component" value="Unassembled WGS sequence"/>
</dbReference>
<keyword evidence="4" id="KW-0136">Cellulose degradation</keyword>
<feature type="active site" description="Proton donor" evidence="8">
    <location>
        <position position="168"/>
    </location>
</feature>
<evidence type="ECO:0000256" key="8">
    <source>
        <dbReference type="PIRSR" id="PIRSR617736-1"/>
    </source>
</evidence>
<keyword evidence="6 11" id="KW-0326">Glycosidase</keyword>
<dbReference type="RefSeq" id="WP_279295764.1">
    <property type="nucleotide sequence ID" value="NZ_JAOTIF010000002.1"/>
</dbReference>
<evidence type="ECO:0000256" key="6">
    <source>
        <dbReference type="ARBA" id="ARBA00023295"/>
    </source>
</evidence>
<evidence type="ECO:0000313" key="12">
    <source>
        <dbReference type="EMBL" id="MCU7548316.1"/>
    </source>
</evidence>
<evidence type="ECO:0000256" key="9">
    <source>
        <dbReference type="PIRSR" id="PIRSR617736-2"/>
    </source>
</evidence>
<evidence type="ECO:0000256" key="4">
    <source>
        <dbReference type="ARBA" id="ARBA00023001"/>
    </source>
</evidence>
<reference evidence="12" key="1">
    <citation type="submission" date="2022-09" db="EMBL/GenBank/DDBJ databases">
        <authorList>
            <person name="Yuan C."/>
            <person name="Ke Z."/>
        </authorList>
    </citation>
    <scope>NUCLEOTIDE SEQUENCE</scope>
    <source>
        <strain evidence="12">LB-8</strain>
    </source>
</reference>
<feature type="active site" description="Nucleophile" evidence="8 10">
    <location>
        <position position="356"/>
    </location>
</feature>
<keyword evidence="7" id="KW-0624">Polysaccharide degradation</keyword>
<dbReference type="SUPFAM" id="SSF51445">
    <property type="entry name" value="(Trans)glycosidases"/>
    <property type="match status" value="1"/>
</dbReference>
<evidence type="ECO:0000256" key="11">
    <source>
        <dbReference type="RuleBase" id="RU361175"/>
    </source>
</evidence>
<dbReference type="InterPro" id="IPR017853">
    <property type="entry name" value="GH"/>
</dbReference>
<keyword evidence="5" id="KW-0119">Carbohydrate metabolism</keyword>
<feature type="binding site" evidence="9">
    <location>
        <position position="123"/>
    </location>
    <ligand>
        <name>substrate</name>
    </ligand>
</feature>
<dbReference type="PANTHER" id="PTHR10353:SF36">
    <property type="entry name" value="LP05116P"/>
    <property type="match status" value="1"/>
</dbReference>
<dbReference type="EC" id="3.2.1.21" evidence="2 11"/>
<feature type="binding site" evidence="9">
    <location>
        <position position="22"/>
    </location>
    <ligand>
        <name>substrate</name>
    </ligand>
</feature>
<gene>
    <name evidence="12" type="ORF">OCK74_04280</name>
</gene>
<dbReference type="NCBIfam" id="TIGR03356">
    <property type="entry name" value="BGL"/>
    <property type="match status" value="1"/>
</dbReference>
<dbReference type="GO" id="GO:0030245">
    <property type="term" value="P:cellulose catabolic process"/>
    <property type="evidence" value="ECO:0007669"/>
    <property type="project" value="UniProtKB-KW"/>
</dbReference>
<dbReference type="GO" id="GO:0005829">
    <property type="term" value="C:cytosol"/>
    <property type="evidence" value="ECO:0007669"/>
    <property type="project" value="TreeGrafter"/>
</dbReference>
<proteinExistence type="inferred from homology"/>
<evidence type="ECO:0000256" key="3">
    <source>
        <dbReference type="ARBA" id="ARBA00022801"/>
    </source>
</evidence>
<feature type="binding site" evidence="9">
    <location>
        <position position="296"/>
    </location>
    <ligand>
        <name>substrate</name>
    </ligand>
</feature>
<keyword evidence="13" id="KW-1185">Reference proteome</keyword>
<protein>
    <recommendedName>
        <fullName evidence="2 11">Beta-glucosidase</fullName>
        <ecNumber evidence="2 11">3.2.1.21</ecNumber>
    </recommendedName>
</protein>
<accession>A0A9X3B7B2</accession>
<evidence type="ECO:0000256" key="10">
    <source>
        <dbReference type="PROSITE-ProRule" id="PRU10055"/>
    </source>
</evidence>
<comment type="similarity">
    <text evidence="1 11">Belongs to the glycosyl hydrolase 1 family.</text>
</comment>
<dbReference type="Gene3D" id="3.20.20.80">
    <property type="entry name" value="Glycosidases"/>
    <property type="match status" value="1"/>
</dbReference>
<dbReference type="PRINTS" id="PR00131">
    <property type="entry name" value="GLHYDRLASE1"/>
</dbReference>
<evidence type="ECO:0000313" key="13">
    <source>
        <dbReference type="Proteomes" id="UP001155483"/>
    </source>
</evidence>
<evidence type="ECO:0000256" key="1">
    <source>
        <dbReference type="ARBA" id="ARBA00010838"/>
    </source>
</evidence>
<feature type="binding site" evidence="9">
    <location>
        <begin position="409"/>
        <end position="410"/>
    </location>
    <ligand>
        <name>substrate</name>
    </ligand>
</feature>
<dbReference type="Pfam" id="PF00232">
    <property type="entry name" value="Glyco_hydro_1"/>
    <property type="match status" value="1"/>
</dbReference>
<dbReference type="PROSITE" id="PS00572">
    <property type="entry name" value="GLYCOSYL_HYDROL_F1_1"/>
    <property type="match status" value="1"/>
</dbReference>
<name>A0A9X3B7B2_9BACT</name>
<dbReference type="AlphaFoldDB" id="A0A9X3B7B2"/>
<evidence type="ECO:0000256" key="7">
    <source>
        <dbReference type="ARBA" id="ARBA00023326"/>
    </source>
</evidence>
<evidence type="ECO:0000256" key="5">
    <source>
        <dbReference type="ARBA" id="ARBA00023277"/>
    </source>
</evidence>
<comment type="caution">
    <text evidence="12">The sequence shown here is derived from an EMBL/GenBank/DDBJ whole genome shotgun (WGS) entry which is preliminary data.</text>
</comment>